<dbReference type="InterPro" id="IPR036890">
    <property type="entry name" value="HATPase_C_sf"/>
</dbReference>
<reference evidence="13 14" key="1">
    <citation type="submission" date="2020-03" db="EMBL/GenBank/DDBJ databases">
        <title>Draft genome of Streptomyces sp. ventii, isolated from the Axial Seamount in the Pacific Ocean, and resequencing of the two type strains Streptomyces lonarensis strain NCL 716 and Streptomyces bohaiensis strain 11A07.</title>
        <authorList>
            <person name="Loughran R.M."/>
            <person name="Pfannmuller K.M."/>
            <person name="Wasson B.J."/>
            <person name="Deadmond M.C."/>
            <person name="Paddock B.E."/>
            <person name="Koyack M.J."/>
            <person name="Gallegos D.A."/>
            <person name="Mitchell E.A."/>
            <person name="Ushijima B."/>
            <person name="Saw J.H."/>
            <person name="Mcphail K.L."/>
            <person name="Videau P."/>
        </authorList>
    </citation>
    <scope>NUCLEOTIDE SEQUENCE [LARGE SCALE GENOMIC DNA]</scope>
    <source>
        <strain evidence="14">5675061</strain>
    </source>
</reference>
<dbReference type="SUPFAM" id="SSF55874">
    <property type="entry name" value="ATPase domain of HSP90 chaperone/DNA topoisomerase II/histidine kinase"/>
    <property type="match status" value="1"/>
</dbReference>
<gene>
    <name evidence="13" type="ORF">HCJ92_10020</name>
</gene>
<dbReference type="Gene3D" id="1.20.5.1930">
    <property type="match status" value="1"/>
</dbReference>
<keyword evidence="10" id="KW-0472">Membrane</keyword>
<feature type="region of interest" description="Disordered" evidence="9">
    <location>
        <begin position="1"/>
        <end position="20"/>
    </location>
</feature>
<accession>A0ABX1AHJ5</accession>
<name>A0ABX1AHJ5_9ACTN</name>
<feature type="transmembrane region" description="Helical" evidence="10">
    <location>
        <begin position="189"/>
        <end position="211"/>
    </location>
</feature>
<dbReference type="RefSeq" id="WP_167933139.1">
    <property type="nucleotide sequence ID" value="NZ_JAAVJB010000060.1"/>
</dbReference>
<evidence type="ECO:0000256" key="7">
    <source>
        <dbReference type="ARBA" id="ARBA00022840"/>
    </source>
</evidence>
<feature type="transmembrane region" description="Helical" evidence="10">
    <location>
        <begin position="149"/>
        <end position="169"/>
    </location>
</feature>
<sequence>MTDRASRERSPADALPTPGARAARQTAVMDPLLDRIGLRTPVARDAALAAVLAIAAAGLLWASLTVMGIIDGVRLPTGSAVALTLVVCLQPLPLCLRRRHPTGVLLAVAAAQLAVYAFFPATVAFQGLATFVAGYTCGLLLSTRALVRLLVVVSVATALMSGVVAGALFDPEPLPGSDAARVLVEADPAVHLVILTGLLSSLGAYAVPALLGVHVATRRDYIELVRLRADEAVRVQRERADNAVRAERTSMARELHDIAAHHLSGMVVQAGAAERLIGRDDQAAREATSWVRNQGKETLESLRMVVRALREPGPDGPGADGTFDGAPVPGVAALDRLVAAERRLGAAVELTHEGEPRALPPVADITVYRVAQEALTNARDHAPGAPVRIVLRHGSSRVLLEVVNDPPEAPREAAGRGAPRGHGLLGMRERAQLVDGRLEAGPAGPGGWRVRLEIPLAVETGRRTQGER</sequence>
<proteinExistence type="predicted"/>
<dbReference type="GO" id="GO:0016301">
    <property type="term" value="F:kinase activity"/>
    <property type="evidence" value="ECO:0007669"/>
    <property type="project" value="UniProtKB-KW"/>
</dbReference>
<evidence type="ECO:0000256" key="6">
    <source>
        <dbReference type="ARBA" id="ARBA00022777"/>
    </source>
</evidence>
<feature type="domain" description="Signal transduction histidine kinase subgroup 3 dimerisation and phosphoacceptor" evidence="12">
    <location>
        <begin position="247"/>
        <end position="312"/>
    </location>
</feature>
<evidence type="ECO:0000256" key="5">
    <source>
        <dbReference type="ARBA" id="ARBA00022741"/>
    </source>
</evidence>
<comment type="caution">
    <text evidence="13">The sequence shown here is derived from an EMBL/GenBank/DDBJ whole genome shotgun (WGS) entry which is preliminary data.</text>
</comment>
<dbReference type="Gene3D" id="3.30.565.10">
    <property type="entry name" value="Histidine kinase-like ATPase, C-terminal domain"/>
    <property type="match status" value="1"/>
</dbReference>
<evidence type="ECO:0000256" key="4">
    <source>
        <dbReference type="ARBA" id="ARBA00022679"/>
    </source>
</evidence>
<dbReference type="InterPro" id="IPR050482">
    <property type="entry name" value="Sensor_HK_TwoCompSys"/>
</dbReference>
<protein>
    <recommendedName>
        <fullName evidence="2">histidine kinase</fullName>
        <ecNumber evidence="2">2.7.13.3</ecNumber>
    </recommendedName>
</protein>
<dbReference type="PANTHER" id="PTHR24421">
    <property type="entry name" value="NITRATE/NITRITE SENSOR PROTEIN NARX-RELATED"/>
    <property type="match status" value="1"/>
</dbReference>
<keyword evidence="8" id="KW-0902">Two-component regulatory system</keyword>
<evidence type="ECO:0000256" key="9">
    <source>
        <dbReference type="SAM" id="MobiDB-lite"/>
    </source>
</evidence>
<evidence type="ECO:0000313" key="14">
    <source>
        <dbReference type="Proteomes" id="UP000746503"/>
    </source>
</evidence>
<evidence type="ECO:0000313" key="13">
    <source>
        <dbReference type="EMBL" id="NJP66614.1"/>
    </source>
</evidence>
<keyword evidence="6 13" id="KW-0418">Kinase</keyword>
<dbReference type="EC" id="2.7.13.3" evidence="2"/>
<evidence type="ECO:0000256" key="2">
    <source>
        <dbReference type="ARBA" id="ARBA00012438"/>
    </source>
</evidence>
<evidence type="ECO:0000256" key="10">
    <source>
        <dbReference type="SAM" id="Phobius"/>
    </source>
</evidence>
<keyword evidence="5" id="KW-0547">Nucleotide-binding</keyword>
<keyword evidence="14" id="KW-1185">Reference proteome</keyword>
<dbReference type="InterPro" id="IPR003594">
    <property type="entry name" value="HATPase_dom"/>
</dbReference>
<dbReference type="PANTHER" id="PTHR24421:SF10">
    <property type="entry name" value="NITRATE_NITRITE SENSOR PROTEIN NARQ"/>
    <property type="match status" value="1"/>
</dbReference>
<keyword evidence="10" id="KW-0812">Transmembrane</keyword>
<feature type="transmembrane region" description="Helical" evidence="10">
    <location>
        <begin position="46"/>
        <end position="70"/>
    </location>
</feature>
<dbReference type="Pfam" id="PF02518">
    <property type="entry name" value="HATPase_c"/>
    <property type="match status" value="1"/>
</dbReference>
<dbReference type="Proteomes" id="UP000746503">
    <property type="component" value="Unassembled WGS sequence"/>
</dbReference>
<dbReference type="Pfam" id="PF07730">
    <property type="entry name" value="HisKA_3"/>
    <property type="match status" value="1"/>
</dbReference>
<evidence type="ECO:0000256" key="1">
    <source>
        <dbReference type="ARBA" id="ARBA00000085"/>
    </source>
</evidence>
<keyword evidence="3" id="KW-0597">Phosphoprotein</keyword>
<keyword evidence="7" id="KW-0067">ATP-binding</keyword>
<dbReference type="EMBL" id="JAAVJB010000060">
    <property type="protein sequence ID" value="NJP66614.1"/>
    <property type="molecule type" value="Genomic_DNA"/>
</dbReference>
<evidence type="ECO:0000256" key="8">
    <source>
        <dbReference type="ARBA" id="ARBA00023012"/>
    </source>
</evidence>
<comment type="catalytic activity">
    <reaction evidence="1">
        <text>ATP + protein L-histidine = ADP + protein N-phospho-L-histidine.</text>
        <dbReference type="EC" id="2.7.13.3"/>
    </reaction>
</comment>
<organism evidence="13 14">
    <name type="scientific">Streptomyces spiramenti</name>
    <dbReference type="NCBI Taxonomy" id="2720606"/>
    <lineage>
        <taxon>Bacteria</taxon>
        <taxon>Bacillati</taxon>
        <taxon>Actinomycetota</taxon>
        <taxon>Actinomycetes</taxon>
        <taxon>Kitasatosporales</taxon>
        <taxon>Streptomycetaceae</taxon>
        <taxon>Streptomyces</taxon>
    </lineage>
</organism>
<feature type="domain" description="Histidine kinase/HSP90-like ATPase" evidence="11">
    <location>
        <begin position="366"/>
        <end position="457"/>
    </location>
</feature>
<dbReference type="InterPro" id="IPR011712">
    <property type="entry name" value="Sig_transdc_His_kin_sub3_dim/P"/>
</dbReference>
<keyword evidence="10" id="KW-1133">Transmembrane helix</keyword>
<evidence type="ECO:0000259" key="11">
    <source>
        <dbReference type="Pfam" id="PF02518"/>
    </source>
</evidence>
<keyword evidence="4" id="KW-0808">Transferase</keyword>
<evidence type="ECO:0000256" key="3">
    <source>
        <dbReference type="ARBA" id="ARBA00022553"/>
    </source>
</evidence>
<dbReference type="CDD" id="cd16917">
    <property type="entry name" value="HATPase_UhpB-NarQ-NarX-like"/>
    <property type="match status" value="1"/>
</dbReference>
<evidence type="ECO:0000259" key="12">
    <source>
        <dbReference type="Pfam" id="PF07730"/>
    </source>
</evidence>
<feature type="compositionally biased region" description="Basic and acidic residues" evidence="9">
    <location>
        <begin position="1"/>
        <end position="11"/>
    </location>
</feature>